<proteinExistence type="predicted"/>
<dbReference type="VEuPathDB" id="FungiDB:AB675_372"/>
<gene>
    <name evidence="1" type="ORF">AB675_372</name>
</gene>
<name>A0A0N1P241_9EURO</name>
<sequence length="182" mass="20000">MATQNTPRAKALTLISTFRALDSQTLVVLLHEKCVWTMFPTSLGFPPQTRDQQVSRLGEMYSSGILASFPVEPLEVIESVTQDGKAMVSVRCDGGIVLSERTRALLAEDKEGAQLLSGRNADSKAGRVDVRNEWHFTFFFDSSPEQDGGGKIERVWEFLDGEATQHLVKVLGRATTLVQGGD</sequence>
<dbReference type="Proteomes" id="UP000038010">
    <property type="component" value="Unassembled WGS sequence"/>
</dbReference>
<dbReference type="OrthoDB" id="3758478at2759"/>
<organism evidence="1 2">
    <name type="scientific">Cyphellophora attinorum</name>
    <dbReference type="NCBI Taxonomy" id="1664694"/>
    <lineage>
        <taxon>Eukaryota</taxon>
        <taxon>Fungi</taxon>
        <taxon>Dikarya</taxon>
        <taxon>Ascomycota</taxon>
        <taxon>Pezizomycotina</taxon>
        <taxon>Eurotiomycetes</taxon>
        <taxon>Chaetothyriomycetidae</taxon>
        <taxon>Chaetothyriales</taxon>
        <taxon>Cyphellophoraceae</taxon>
        <taxon>Cyphellophora</taxon>
    </lineage>
</organism>
<dbReference type="RefSeq" id="XP_018005859.1">
    <property type="nucleotide sequence ID" value="XM_018143807.1"/>
</dbReference>
<protein>
    <recommendedName>
        <fullName evidence="3">SnoaL-like domain-containing protein</fullName>
    </recommendedName>
</protein>
<comment type="caution">
    <text evidence="1">The sequence shown here is derived from an EMBL/GenBank/DDBJ whole genome shotgun (WGS) entry which is preliminary data.</text>
</comment>
<keyword evidence="2" id="KW-1185">Reference proteome</keyword>
<reference evidence="1 2" key="1">
    <citation type="submission" date="2015-06" db="EMBL/GenBank/DDBJ databases">
        <title>Draft genome of the ant-associated black yeast Phialophora attae CBS 131958.</title>
        <authorList>
            <person name="Moreno L.F."/>
            <person name="Stielow B.J."/>
            <person name="de Hoog S."/>
            <person name="Vicente V.A."/>
            <person name="Weiss V.A."/>
            <person name="de Vries M."/>
            <person name="Cruz L.M."/>
            <person name="Souza E.M."/>
        </authorList>
    </citation>
    <scope>NUCLEOTIDE SEQUENCE [LARGE SCALE GENOMIC DNA]</scope>
    <source>
        <strain evidence="1 2">CBS 131958</strain>
    </source>
</reference>
<evidence type="ECO:0000313" key="2">
    <source>
        <dbReference type="Proteomes" id="UP000038010"/>
    </source>
</evidence>
<accession>A0A0N1P241</accession>
<evidence type="ECO:0008006" key="3">
    <source>
        <dbReference type="Google" id="ProtNLM"/>
    </source>
</evidence>
<dbReference type="GeneID" id="28735676"/>
<dbReference type="AlphaFoldDB" id="A0A0N1P241"/>
<evidence type="ECO:0000313" key="1">
    <source>
        <dbReference type="EMBL" id="KPI45896.1"/>
    </source>
</evidence>
<dbReference type="EMBL" id="LFJN01000001">
    <property type="protein sequence ID" value="KPI45896.1"/>
    <property type="molecule type" value="Genomic_DNA"/>
</dbReference>
<dbReference type="Gene3D" id="3.10.450.50">
    <property type="match status" value="1"/>
</dbReference>